<feature type="compositionally biased region" description="Basic residues" evidence="1">
    <location>
        <begin position="128"/>
        <end position="142"/>
    </location>
</feature>
<feature type="compositionally biased region" description="Acidic residues" evidence="1">
    <location>
        <begin position="83"/>
        <end position="101"/>
    </location>
</feature>
<dbReference type="AlphaFoldDB" id="A0A4D6L8P5"/>
<dbReference type="EMBL" id="CP039346">
    <property type="protein sequence ID" value="QCD84903.1"/>
    <property type="molecule type" value="Genomic_DNA"/>
</dbReference>
<name>A0A4D6L8P5_VIGUN</name>
<gene>
    <name evidence="2" type="ORF">DEO72_LG2g5261</name>
</gene>
<feature type="region of interest" description="Disordered" evidence="1">
    <location>
        <begin position="1"/>
        <end position="142"/>
    </location>
</feature>
<feature type="compositionally biased region" description="Basic and acidic residues" evidence="1">
    <location>
        <begin position="1"/>
        <end position="22"/>
    </location>
</feature>
<protein>
    <submittedName>
        <fullName evidence="2">Uncharacterized protein</fullName>
    </submittedName>
</protein>
<reference evidence="2 3" key="1">
    <citation type="submission" date="2019-04" db="EMBL/GenBank/DDBJ databases">
        <title>An improved genome assembly and genetic linkage map for asparagus bean, Vigna unguiculata ssp. sesquipedialis.</title>
        <authorList>
            <person name="Xia Q."/>
            <person name="Zhang R."/>
            <person name="Dong Y."/>
        </authorList>
    </citation>
    <scope>NUCLEOTIDE SEQUENCE [LARGE SCALE GENOMIC DNA]</scope>
    <source>
        <tissue evidence="2">Leaf</tissue>
    </source>
</reference>
<feature type="compositionally biased region" description="Acidic residues" evidence="1">
    <location>
        <begin position="23"/>
        <end position="37"/>
    </location>
</feature>
<evidence type="ECO:0000313" key="2">
    <source>
        <dbReference type="EMBL" id="QCD84903.1"/>
    </source>
</evidence>
<feature type="compositionally biased region" description="Acidic residues" evidence="1">
    <location>
        <begin position="63"/>
        <end position="76"/>
    </location>
</feature>
<proteinExistence type="predicted"/>
<sequence length="142" mass="15926">MIEGVVVDKEVHKEVEGDGETEKDLDDGEVNGEEEIDNHDVQETDAEIEKELGDGEVNGEKEIDNDDVQDIDAEVEENLHEVDEVDEVEAYDEESDEEGDDTTTKLLLRSQPTTGTPKSRPPGPGQSMRKKLKPRRGRVWKP</sequence>
<accession>A0A4D6L8P5</accession>
<evidence type="ECO:0000256" key="1">
    <source>
        <dbReference type="SAM" id="MobiDB-lite"/>
    </source>
</evidence>
<dbReference type="Proteomes" id="UP000501690">
    <property type="component" value="Linkage Group LG2"/>
</dbReference>
<organism evidence="2 3">
    <name type="scientific">Vigna unguiculata</name>
    <name type="common">Cowpea</name>
    <dbReference type="NCBI Taxonomy" id="3917"/>
    <lineage>
        <taxon>Eukaryota</taxon>
        <taxon>Viridiplantae</taxon>
        <taxon>Streptophyta</taxon>
        <taxon>Embryophyta</taxon>
        <taxon>Tracheophyta</taxon>
        <taxon>Spermatophyta</taxon>
        <taxon>Magnoliopsida</taxon>
        <taxon>eudicotyledons</taxon>
        <taxon>Gunneridae</taxon>
        <taxon>Pentapetalae</taxon>
        <taxon>rosids</taxon>
        <taxon>fabids</taxon>
        <taxon>Fabales</taxon>
        <taxon>Fabaceae</taxon>
        <taxon>Papilionoideae</taxon>
        <taxon>50 kb inversion clade</taxon>
        <taxon>NPAAA clade</taxon>
        <taxon>indigoferoid/millettioid clade</taxon>
        <taxon>Phaseoleae</taxon>
        <taxon>Vigna</taxon>
    </lineage>
</organism>
<evidence type="ECO:0000313" key="3">
    <source>
        <dbReference type="Proteomes" id="UP000501690"/>
    </source>
</evidence>
<feature type="compositionally biased region" description="Basic and acidic residues" evidence="1">
    <location>
        <begin position="38"/>
        <end position="62"/>
    </location>
</feature>
<keyword evidence="3" id="KW-1185">Reference proteome</keyword>